<evidence type="ECO:0000313" key="4">
    <source>
        <dbReference type="Proteomes" id="UP001500804"/>
    </source>
</evidence>
<dbReference type="InterPro" id="IPR029069">
    <property type="entry name" value="HotDog_dom_sf"/>
</dbReference>
<feature type="domain" description="MaoC-like" evidence="2">
    <location>
        <begin position="26"/>
        <end position="108"/>
    </location>
</feature>
<organism evidence="3 4">
    <name type="scientific">Pseudonocardia adelaidensis</name>
    <dbReference type="NCBI Taxonomy" id="648754"/>
    <lineage>
        <taxon>Bacteria</taxon>
        <taxon>Bacillati</taxon>
        <taxon>Actinomycetota</taxon>
        <taxon>Actinomycetes</taxon>
        <taxon>Pseudonocardiales</taxon>
        <taxon>Pseudonocardiaceae</taxon>
        <taxon>Pseudonocardia</taxon>
    </lineage>
</organism>
<evidence type="ECO:0000259" key="2">
    <source>
        <dbReference type="Pfam" id="PF01575"/>
    </source>
</evidence>
<name>A0ABP9NSW4_9PSEU</name>
<dbReference type="EMBL" id="BAABJO010000014">
    <property type="protein sequence ID" value="GAA5125837.1"/>
    <property type="molecule type" value="Genomic_DNA"/>
</dbReference>
<proteinExistence type="inferred from homology"/>
<evidence type="ECO:0000256" key="1">
    <source>
        <dbReference type="ARBA" id="ARBA00005254"/>
    </source>
</evidence>
<keyword evidence="4" id="KW-1185">Reference proteome</keyword>
<accession>A0ABP9NSW4</accession>
<dbReference type="PANTHER" id="PTHR28152:SF1">
    <property type="entry name" value="HYDROXYACYL-THIOESTER DEHYDRATASE TYPE 2, MITOCHONDRIAL"/>
    <property type="match status" value="1"/>
</dbReference>
<dbReference type="SUPFAM" id="SSF54637">
    <property type="entry name" value="Thioesterase/thiol ester dehydrase-isomerase"/>
    <property type="match status" value="1"/>
</dbReference>
<dbReference type="Pfam" id="PF01575">
    <property type="entry name" value="MaoC_dehydratas"/>
    <property type="match status" value="1"/>
</dbReference>
<reference evidence="4" key="1">
    <citation type="journal article" date="2019" name="Int. J. Syst. Evol. Microbiol.">
        <title>The Global Catalogue of Microorganisms (GCM) 10K type strain sequencing project: providing services to taxonomists for standard genome sequencing and annotation.</title>
        <authorList>
            <consortium name="The Broad Institute Genomics Platform"/>
            <consortium name="The Broad Institute Genome Sequencing Center for Infectious Disease"/>
            <person name="Wu L."/>
            <person name="Ma J."/>
        </authorList>
    </citation>
    <scope>NUCLEOTIDE SEQUENCE [LARGE SCALE GENOMIC DNA]</scope>
    <source>
        <strain evidence="4">JCM 18302</strain>
    </source>
</reference>
<dbReference type="PANTHER" id="PTHR28152">
    <property type="entry name" value="HYDROXYACYL-THIOESTER DEHYDRATASE TYPE 2, MITOCHONDRIAL"/>
    <property type="match status" value="1"/>
</dbReference>
<dbReference type="InterPro" id="IPR052741">
    <property type="entry name" value="Mitochondrial_HTD2"/>
</dbReference>
<protein>
    <recommendedName>
        <fullName evidence="2">MaoC-like domain-containing protein</fullName>
    </recommendedName>
</protein>
<comment type="caution">
    <text evidence="3">The sequence shown here is derived from an EMBL/GenBank/DDBJ whole genome shotgun (WGS) entry which is preliminary data.</text>
</comment>
<comment type="similarity">
    <text evidence="1">Belongs to the enoyl-CoA hydratase/isomerase family.</text>
</comment>
<gene>
    <name evidence="3" type="ORF">GCM10023320_40760</name>
</gene>
<dbReference type="Proteomes" id="UP001500804">
    <property type="component" value="Unassembled WGS sequence"/>
</dbReference>
<dbReference type="InterPro" id="IPR002539">
    <property type="entry name" value="MaoC-like_dom"/>
</dbReference>
<dbReference type="Gene3D" id="3.10.129.10">
    <property type="entry name" value="Hotdog Thioesterase"/>
    <property type="match status" value="1"/>
</dbReference>
<sequence>MTGAGDDRPVAGAQPAELVVVPTALQLFRYSAVTWNSHRIHYDPAYAAAEGHRGVLVQSHLHAALALRVMTEYLGPAWRVTAFGYRIRHPAAPGDTLRFRGTVVEADDDHVRAELTEHNQDDVRCLEGTVELERVEPERMDPEHGR</sequence>
<dbReference type="RefSeq" id="WP_345606785.1">
    <property type="nucleotide sequence ID" value="NZ_BAABJO010000014.1"/>
</dbReference>
<evidence type="ECO:0000313" key="3">
    <source>
        <dbReference type="EMBL" id="GAA5125837.1"/>
    </source>
</evidence>